<dbReference type="RefSeq" id="WP_090654894.1">
    <property type="nucleotide sequence ID" value="NZ_CP015031.1"/>
</dbReference>
<organism evidence="3 4">
    <name type="scientific">Basfia succiniciproducens</name>
    <dbReference type="NCBI Taxonomy" id="653940"/>
    <lineage>
        <taxon>Bacteria</taxon>
        <taxon>Pseudomonadati</taxon>
        <taxon>Pseudomonadota</taxon>
        <taxon>Gammaproteobacteria</taxon>
        <taxon>Pasteurellales</taxon>
        <taxon>Pasteurellaceae</taxon>
        <taxon>Basfia</taxon>
    </lineage>
</organism>
<accession>A0A1G5C7H4</accession>
<dbReference type="Gene3D" id="3.40.50.2000">
    <property type="entry name" value="Glycogen Phosphorylase B"/>
    <property type="match status" value="2"/>
</dbReference>
<dbReference type="InterPro" id="IPR050194">
    <property type="entry name" value="Glycosyltransferase_grp1"/>
</dbReference>
<dbReference type="Pfam" id="PF00534">
    <property type="entry name" value="Glycos_transf_1"/>
    <property type="match status" value="1"/>
</dbReference>
<dbReference type="InterPro" id="IPR028098">
    <property type="entry name" value="Glyco_trans_4-like_N"/>
</dbReference>
<dbReference type="PANTHER" id="PTHR45947">
    <property type="entry name" value="SULFOQUINOVOSYL TRANSFERASE SQD2"/>
    <property type="match status" value="1"/>
</dbReference>
<reference evidence="3 4" key="1">
    <citation type="submission" date="2016-10" db="EMBL/GenBank/DDBJ databases">
        <authorList>
            <person name="Varghese N."/>
            <person name="Submissions S."/>
        </authorList>
    </citation>
    <scope>NUCLEOTIDE SEQUENCE [LARGE SCALE GENOMIC DNA]</scope>
    <source>
        <strain evidence="3 4">DSM 22022</strain>
    </source>
</reference>
<evidence type="ECO:0000313" key="3">
    <source>
        <dbReference type="EMBL" id="SCX98383.1"/>
    </source>
</evidence>
<dbReference type="SUPFAM" id="SSF53756">
    <property type="entry name" value="UDP-Glycosyltransferase/glycogen phosphorylase"/>
    <property type="match status" value="1"/>
</dbReference>
<protein>
    <submittedName>
        <fullName evidence="3">Glycosyltransferase involved in cell wall bisynthesis</fullName>
    </submittedName>
</protein>
<dbReference type="Proteomes" id="UP000199588">
    <property type="component" value="Unassembled WGS sequence"/>
</dbReference>
<feature type="domain" description="Glycosyltransferase subfamily 4-like N-terminal" evidence="2">
    <location>
        <begin position="24"/>
        <end position="193"/>
    </location>
</feature>
<gene>
    <name evidence="3" type="ORF">SAMN02910354_01051</name>
</gene>
<sequence>MHVLILPSWYPLHKDDLNGSFFREQAYVLANAGVKVGVIAPQFRSLRLGKNAVLGRYDQEFWRDGDINTYFRHGVFWFPKVPYLDLKRWVKAGLALFESYVKEQGMPDILHVHSLLHAGPLALEIHRKYRIPYCVTEHSSVFGRGLVKDWEWDHLKRSEASASKLLAVSKSLADLLKQKLNGKEWTVFPNLLDDLFVESPVDSSVRKYQLCAVAFLYAKKGFDVLIKAFAKVVEEYPQLKLMIGGDGPERAKLEALIKSLKLENNVSLLGALSRQEVCQLMKESLCFVLSSYIETFGVVVIEALSQGTPVVSTLCGGPESILTEGDGLFVKTGDEKELAKGILEFLANQEKFDNQQIRRRCIDTYSEKPFVNRLTAIYQDILDKT</sequence>
<dbReference type="InterPro" id="IPR001296">
    <property type="entry name" value="Glyco_trans_1"/>
</dbReference>
<keyword evidence="4" id="KW-1185">Reference proteome</keyword>
<proteinExistence type="predicted"/>
<dbReference type="Pfam" id="PF13439">
    <property type="entry name" value="Glyco_transf_4"/>
    <property type="match status" value="1"/>
</dbReference>
<name>A0A1G5C7H4_9PAST</name>
<feature type="domain" description="Glycosyl transferase family 1" evidence="1">
    <location>
        <begin position="206"/>
        <end position="351"/>
    </location>
</feature>
<evidence type="ECO:0000259" key="2">
    <source>
        <dbReference type="Pfam" id="PF13439"/>
    </source>
</evidence>
<comment type="caution">
    <text evidence="3">The sequence shown here is derived from an EMBL/GenBank/DDBJ whole genome shotgun (WGS) entry which is preliminary data.</text>
</comment>
<dbReference type="PANTHER" id="PTHR45947:SF13">
    <property type="entry name" value="TRANSFERASE"/>
    <property type="match status" value="1"/>
</dbReference>
<evidence type="ECO:0000313" key="4">
    <source>
        <dbReference type="Proteomes" id="UP000199588"/>
    </source>
</evidence>
<evidence type="ECO:0000259" key="1">
    <source>
        <dbReference type="Pfam" id="PF00534"/>
    </source>
</evidence>
<dbReference type="EMBL" id="FMUQ01000007">
    <property type="protein sequence ID" value="SCX98383.1"/>
    <property type="molecule type" value="Genomic_DNA"/>
</dbReference>